<dbReference type="EC" id="3.4.21.26" evidence="3"/>
<dbReference type="InterPro" id="IPR002470">
    <property type="entry name" value="Peptidase_S9A"/>
</dbReference>
<evidence type="ECO:0000313" key="9">
    <source>
        <dbReference type="EMBL" id="TGN59047.1"/>
    </source>
</evidence>
<dbReference type="InterPro" id="IPR029058">
    <property type="entry name" value="AB_hydrolase_fold"/>
</dbReference>
<evidence type="ECO:0000256" key="3">
    <source>
        <dbReference type="ARBA" id="ARBA00011897"/>
    </source>
</evidence>
<dbReference type="PANTHER" id="PTHR42881:SF2">
    <property type="entry name" value="PROLYL ENDOPEPTIDASE"/>
    <property type="match status" value="1"/>
</dbReference>
<evidence type="ECO:0000256" key="6">
    <source>
        <dbReference type="ARBA" id="ARBA00022825"/>
    </source>
</evidence>
<feature type="domain" description="Peptidase S9 prolyl oligopeptidase catalytic" evidence="7">
    <location>
        <begin position="466"/>
        <end position="678"/>
    </location>
</feature>
<dbReference type="GO" id="GO:0006508">
    <property type="term" value="P:proteolysis"/>
    <property type="evidence" value="ECO:0007669"/>
    <property type="project" value="UniProtKB-KW"/>
</dbReference>
<dbReference type="OrthoDB" id="9801421at2"/>
<dbReference type="GO" id="GO:0004252">
    <property type="term" value="F:serine-type endopeptidase activity"/>
    <property type="evidence" value="ECO:0007669"/>
    <property type="project" value="UniProtKB-EC"/>
</dbReference>
<dbReference type="Gene3D" id="3.40.50.1820">
    <property type="entry name" value="alpha/beta hydrolase"/>
    <property type="match status" value="1"/>
</dbReference>
<reference evidence="9 10" key="1">
    <citation type="submission" date="2019-03" db="EMBL/GenBank/DDBJ databases">
        <authorList>
            <person name="Li J."/>
        </authorList>
    </citation>
    <scope>NUCLEOTIDE SEQUENCE [LARGE SCALE GENOMIC DNA]</scope>
    <source>
        <strain evidence="9 10">3058</strain>
    </source>
</reference>
<evidence type="ECO:0000259" key="7">
    <source>
        <dbReference type="Pfam" id="PF00326"/>
    </source>
</evidence>
<dbReference type="GO" id="GO:0005829">
    <property type="term" value="C:cytosol"/>
    <property type="evidence" value="ECO:0007669"/>
    <property type="project" value="TreeGrafter"/>
</dbReference>
<dbReference type="GO" id="GO:0070012">
    <property type="term" value="F:oligopeptidase activity"/>
    <property type="evidence" value="ECO:0007669"/>
    <property type="project" value="TreeGrafter"/>
</dbReference>
<proteinExistence type="inferred from homology"/>
<dbReference type="InterPro" id="IPR001375">
    <property type="entry name" value="Peptidase_S9_cat"/>
</dbReference>
<dbReference type="Proteomes" id="UP000297972">
    <property type="component" value="Unassembled WGS sequence"/>
</dbReference>
<comment type="caution">
    <text evidence="9">The sequence shown here is derived from an EMBL/GenBank/DDBJ whole genome shotgun (WGS) entry which is preliminary data.</text>
</comment>
<keyword evidence="5" id="KW-0378">Hydrolase</keyword>
<dbReference type="EMBL" id="SRPG01000109">
    <property type="protein sequence ID" value="TGN59047.1"/>
    <property type="molecule type" value="Genomic_DNA"/>
</dbReference>
<dbReference type="SUPFAM" id="SSF53474">
    <property type="entry name" value="alpha/beta-Hydrolases"/>
    <property type="match status" value="1"/>
</dbReference>
<dbReference type="Gene3D" id="2.130.10.120">
    <property type="entry name" value="Prolyl oligopeptidase, N-terminal domain"/>
    <property type="match status" value="1"/>
</dbReference>
<feature type="domain" description="Peptidase S9A N-terminal" evidence="8">
    <location>
        <begin position="4"/>
        <end position="408"/>
    </location>
</feature>
<accession>A0A4Z1CGR6</accession>
<sequence>MIYPETRRTDIVETHFGIDVADPYRWLEGDARTHPEVAEWARAQDALARSHLAGLPGRDHFRQRLAALSDHAQLTAPVKRGQRYFFTRNPGLQDQAVLVMRSGSDGPDRVLIDPNLWSKDGSSALAEWAVSIDGRHVAHAVQKEGSDWRTIRVLDVETGTILPDEICWARFTGIAWAHDGSGFLYCRFPEPPTGNAFDAPAIRHSVWFHTLGTSQDDDRLVHATPEGQVMIHAVSVTADGRYAVILSMPGVGSNTLAIIDLQDPGWTLRPVIETPDYSWSVAGNQGSRFFLATDNGAARGRIVQVDLDDPQLRALDLIGQRDDATLNDAVYLGGRLLVSYQIDARFEIRRHHPDGTPDGTIDLPGIGTAGGFRGHPDDSEVFYVFTGHNAPTTICRYDMGTRQQTIWARPDVDIDLDRIAVEQRFCRSADGTRVPMFVVRRADVQGPAPTILYGYGGFNISMVPYFSPAVLAWVEAGGTYVVANLRGGGEYGKAWHDAGRLANKQNVFDDFIAVAEYLKSEGIATADGLAVQGESNGGLLVAAVVNQRPDLFAAALAGVGVMDMLRFARFTNGQFWTSDFGDPNQEADFRNLLSYSPYHTICPGVRYPAILVSTADTDDRVVPAHSFKYTAALQNADLGDRPRILRVEMRAGHGTGKPVGQALDEIADLWAFAAQWTGLDMARQGSSCPESQ</sequence>
<evidence type="ECO:0000259" key="8">
    <source>
        <dbReference type="Pfam" id="PF02897"/>
    </source>
</evidence>
<keyword evidence="10" id="KW-1185">Reference proteome</keyword>
<name>A0A4Z1CGR6_9RHOB</name>
<dbReference type="SUPFAM" id="SSF50993">
    <property type="entry name" value="Peptidase/esterase 'gauge' domain"/>
    <property type="match status" value="1"/>
</dbReference>
<evidence type="ECO:0000256" key="2">
    <source>
        <dbReference type="ARBA" id="ARBA00005228"/>
    </source>
</evidence>
<comment type="similarity">
    <text evidence="2">Belongs to the peptidase S9A family.</text>
</comment>
<dbReference type="Pfam" id="PF02897">
    <property type="entry name" value="Peptidase_S9_N"/>
    <property type="match status" value="1"/>
</dbReference>
<keyword evidence="6" id="KW-0720">Serine protease</keyword>
<dbReference type="InterPro" id="IPR023302">
    <property type="entry name" value="Pept_S9A_N"/>
</dbReference>
<evidence type="ECO:0000256" key="4">
    <source>
        <dbReference type="ARBA" id="ARBA00022670"/>
    </source>
</evidence>
<dbReference type="PRINTS" id="PR00862">
    <property type="entry name" value="PROLIGOPTASE"/>
</dbReference>
<keyword evidence="4" id="KW-0645">Protease</keyword>
<dbReference type="PANTHER" id="PTHR42881">
    <property type="entry name" value="PROLYL ENDOPEPTIDASE"/>
    <property type="match status" value="1"/>
</dbReference>
<comment type="catalytic activity">
    <reaction evidence="1">
        <text>Hydrolysis of Pro-|-Xaa &gt;&gt; Ala-|-Xaa in oligopeptides.</text>
        <dbReference type="EC" id="3.4.21.26"/>
    </reaction>
</comment>
<dbReference type="InterPro" id="IPR051167">
    <property type="entry name" value="Prolyl_oligopep/macrocyclase"/>
</dbReference>
<evidence type="ECO:0000256" key="5">
    <source>
        <dbReference type="ARBA" id="ARBA00022801"/>
    </source>
</evidence>
<gene>
    <name evidence="9" type="ORF">E4L95_11970</name>
</gene>
<organism evidence="9 10">
    <name type="scientific">Paracoccus liaowanqingii</name>
    <dbReference type="NCBI Taxonomy" id="2560053"/>
    <lineage>
        <taxon>Bacteria</taxon>
        <taxon>Pseudomonadati</taxon>
        <taxon>Pseudomonadota</taxon>
        <taxon>Alphaproteobacteria</taxon>
        <taxon>Rhodobacterales</taxon>
        <taxon>Paracoccaceae</taxon>
        <taxon>Paracoccus</taxon>
    </lineage>
</organism>
<protein>
    <recommendedName>
        <fullName evidence="3">prolyl oligopeptidase</fullName>
        <ecNumber evidence="3">3.4.21.26</ecNumber>
    </recommendedName>
</protein>
<dbReference type="FunFam" id="3.40.50.1820:FF:000005">
    <property type="entry name" value="Prolyl endopeptidase"/>
    <property type="match status" value="1"/>
</dbReference>
<evidence type="ECO:0000313" key="10">
    <source>
        <dbReference type="Proteomes" id="UP000297972"/>
    </source>
</evidence>
<evidence type="ECO:0000256" key="1">
    <source>
        <dbReference type="ARBA" id="ARBA00001070"/>
    </source>
</evidence>
<dbReference type="RefSeq" id="WP_135817813.1">
    <property type="nucleotide sequence ID" value="NZ_SRPG01000109.1"/>
</dbReference>
<dbReference type="AlphaFoldDB" id="A0A4Z1CGR6"/>
<dbReference type="Pfam" id="PF00326">
    <property type="entry name" value="Peptidase_S9"/>
    <property type="match status" value="1"/>
</dbReference>